<gene>
    <name evidence="1" type="ORF">SDC9_181550</name>
</gene>
<organism evidence="1">
    <name type="scientific">bioreactor metagenome</name>
    <dbReference type="NCBI Taxonomy" id="1076179"/>
    <lineage>
        <taxon>unclassified sequences</taxon>
        <taxon>metagenomes</taxon>
        <taxon>ecological metagenomes</taxon>
    </lineage>
</organism>
<evidence type="ECO:0000313" key="1">
    <source>
        <dbReference type="EMBL" id="MPN34058.1"/>
    </source>
</evidence>
<dbReference type="AlphaFoldDB" id="A0A645H4Z1"/>
<comment type="caution">
    <text evidence="1">The sequence shown here is derived from an EMBL/GenBank/DDBJ whole genome shotgun (WGS) entry which is preliminary data.</text>
</comment>
<reference evidence="1" key="1">
    <citation type="submission" date="2019-08" db="EMBL/GenBank/DDBJ databases">
        <authorList>
            <person name="Kucharzyk K."/>
            <person name="Murdoch R.W."/>
            <person name="Higgins S."/>
            <person name="Loffler F."/>
        </authorList>
    </citation>
    <scope>NUCLEOTIDE SEQUENCE</scope>
</reference>
<name>A0A645H4Z1_9ZZZZ</name>
<protein>
    <submittedName>
        <fullName evidence="1">Uncharacterized protein</fullName>
    </submittedName>
</protein>
<accession>A0A645H4Z1</accession>
<sequence length="175" mass="20490">MKARIIALSSFIILTSIFTVEAKDRYLKTIDSLLISIDELITNDLLEDSIILSKRPWVGLGDSWELKVFFDEKNFLFLTSLSRPDGLIKQKVNRTKLKKYFMLDTFMNHIYKHGELPYDAIAFFNFQFLQVQKCGDAVFGNYKIKVMRDNIYIIDKYVEILKGKDAIVEKQNLSW</sequence>
<dbReference type="EMBL" id="VSSQ01086894">
    <property type="protein sequence ID" value="MPN34058.1"/>
    <property type="molecule type" value="Genomic_DNA"/>
</dbReference>
<proteinExistence type="predicted"/>